<reference evidence="9" key="1">
    <citation type="submission" date="2020-12" db="EMBL/GenBank/DDBJ databases">
        <title>Hymenobacter sp.</title>
        <authorList>
            <person name="Kim M.K."/>
        </authorList>
    </citation>
    <scope>NUCLEOTIDE SEQUENCE [LARGE SCALE GENOMIC DNA]</scope>
    <source>
        <strain evidence="9">BT553</strain>
    </source>
</reference>
<dbReference type="SUPFAM" id="SSF53056">
    <property type="entry name" value="beta-carbonic anhydrase, cab"/>
    <property type="match status" value="1"/>
</dbReference>
<dbReference type="Gene3D" id="3.40.1050.10">
    <property type="entry name" value="Carbonic anhydrase"/>
    <property type="match status" value="1"/>
</dbReference>
<dbReference type="Proteomes" id="UP000640426">
    <property type="component" value="Unassembled WGS sequence"/>
</dbReference>
<dbReference type="CDD" id="cd00883">
    <property type="entry name" value="beta_CA_cladeA"/>
    <property type="match status" value="1"/>
</dbReference>
<dbReference type="SMART" id="SM00947">
    <property type="entry name" value="Pro_CA"/>
    <property type="match status" value="1"/>
</dbReference>
<keyword evidence="6" id="KW-0456">Lyase</keyword>
<evidence type="ECO:0000256" key="3">
    <source>
        <dbReference type="ARBA" id="ARBA00012925"/>
    </source>
</evidence>
<keyword evidence="5" id="KW-0862">Zinc</keyword>
<evidence type="ECO:0000256" key="2">
    <source>
        <dbReference type="ARBA" id="ARBA00006217"/>
    </source>
</evidence>
<dbReference type="InterPro" id="IPR001765">
    <property type="entry name" value="Carbonic_anhydrase"/>
</dbReference>
<dbReference type="PANTHER" id="PTHR11002">
    <property type="entry name" value="CARBONIC ANHYDRASE"/>
    <property type="match status" value="1"/>
</dbReference>
<protein>
    <recommendedName>
        <fullName evidence="3">carbonic anhydrase</fullName>
        <ecNumber evidence="3">4.2.1.1</ecNumber>
    </recommendedName>
</protein>
<sequence>MKQSKQLLLANRAWAVELTDENADFFSRSVAGQKPEFMWIGCSGSRVSPEQKTQSLPGRMVIHSNIANLVNPEDLNLMSTLQHAVDVLAVPNIIVCGHHGCGGIKATLSGSATGPVKRWLEPAHAALCDHADEVHALPEGEAQVNRLVEVNVRDQLVNLARTDTVQAAFARGQDLTLHGWVYDIRDGLLKPLMEIDRHTALDQVGRPEPVLTV</sequence>
<evidence type="ECO:0000256" key="4">
    <source>
        <dbReference type="ARBA" id="ARBA00022723"/>
    </source>
</evidence>
<dbReference type="PANTHER" id="PTHR11002:SF76">
    <property type="entry name" value="CARBONIC ANHYDRASE"/>
    <property type="match status" value="1"/>
</dbReference>
<name>A0ABS0XSX3_9SPHN</name>
<dbReference type="EMBL" id="JAELXS010000009">
    <property type="protein sequence ID" value="MBJ6123141.1"/>
    <property type="molecule type" value="Genomic_DNA"/>
</dbReference>
<accession>A0ABS0XSX3</accession>
<comment type="catalytic activity">
    <reaction evidence="7">
        <text>hydrogencarbonate + H(+) = CO2 + H2O</text>
        <dbReference type="Rhea" id="RHEA:10748"/>
        <dbReference type="ChEBI" id="CHEBI:15377"/>
        <dbReference type="ChEBI" id="CHEBI:15378"/>
        <dbReference type="ChEBI" id="CHEBI:16526"/>
        <dbReference type="ChEBI" id="CHEBI:17544"/>
        <dbReference type="EC" id="4.2.1.1"/>
    </reaction>
</comment>
<evidence type="ECO:0000256" key="5">
    <source>
        <dbReference type="ARBA" id="ARBA00022833"/>
    </source>
</evidence>
<comment type="similarity">
    <text evidence="2">Belongs to the beta-class carbonic anhydrase family.</text>
</comment>
<dbReference type="EC" id="4.2.1.1" evidence="3"/>
<evidence type="ECO:0000256" key="7">
    <source>
        <dbReference type="ARBA" id="ARBA00048348"/>
    </source>
</evidence>
<dbReference type="RefSeq" id="WP_199040013.1">
    <property type="nucleotide sequence ID" value="NZ_JAELXS010000009.1"/>
</dbReference>
<organism evidence="8 9">
    <name type="scientific">Sphingomonas mollis</name>
    <dbReference type="NCBI Taxonomy" id="2795726"/>
    <lineage>
        <taxon>Bacteria</taxon>
        <taxon>Pseudomonadati</taxon>
        <taxon>Pseudomonadota</taxon>
        <taxon>Alphaproteobacteria</taxon>
        <taxon>Sphingomonadales</taxon>
        <taxon>Sphingomonadaceae</taxon>
        <taxon>Sphingomonas</taxon>
    </lineage>
</organism>
<dbReference type="Pfam" id="PF00484">
    <property type="entry name" value="Pro_CA"/>
    <property type="match status" value="1"/>
</dbReference>
<keyword evidence="4" id="KW-0479">Metal-binding</keyword>
<comment type="caution">
    <text evidence="8">The sequence shown here is derived from an EMBL/GenBank/DDBJ whole genome shotgun (WGS) entry which is preliminary data.</text>
</comment>
<gene>
    <name evidence="8" type="ORF">JAO74_15195</name>
</gene>
<evidence type="ECO:0000313" key="8">
    <source>
        <dbReference type="EMBL" id="MBJ6123141.1"/>
    </source>
</evidence>
<evidence type="ECO:0000313" key="9">
    <source>
        <dbReference type="Proteomes" id="UP000640426"/>
    </source>
</evidence>
<evidence type="ECO:0000256" key="1">
    <source>
        <dbReference type="ARBA" id="ARBA00001947"/>
    </source>
</evidence>
<proteinExistence type="inferred from homology"/>
<keyword evidence="9" id="KW-1185">Reference proteome</keyword>
<comment type="cofactor">
    <cofactor evidence="1">
        <name>Zn(2+)</name>
        <dbReference type="ChEBI" id="CHEBI:29105"/>
    </cofactor>
</comment>
<evidence type="ECO:0000256" key="6">
    <source>
        <dbReference type="ARBA" id="ARBA00023239"/>
    </source>
</evidence>
<dbReference type="InterPro" id="IPR036874">
    <property type="entry name" value="Carbonic_anhydrase_sf"/>
</dbReference>